<keyword evidence="6" id="KW-1185">Reference proteome</keyword>
<feature type="compositionally biased region" description="Polar residues" evidence="3">
    <location>
        <begin position="565"/>
        <end position="576"/>
    </location>
</feature>
<gene>
    <name evidence="5" type="ORF">P43SY_004637</name>
</gene>
<dbReference type="Pfam" id="PF00122">
    <property type="entry name" value="E1-E2_ATPase"/>
    <property type="match status" value="1"/>
</dbReference>
<keyword evidence="2" id="KW-1003">Cell membrane</keyword>
<protein>
    <recommendedName>
        <fullName evidence="4">P-type ATPase A domain-containing protein</fullName>
    </recommendedName>
</protein>
<dbReference type="SUPFAM" id="SSF81653">
    <property type="entry name" value="Calcium ATPase, transduction domain A"/>
    <property type="match status" value="1"/>
</dbReference>
<evidence type="ECO:0000259" key="4">
    <source>
        <dbReference type="Pfam" id="PF00122"/>
    </source>
</evidence>
<dbReference type="Proteomes" id="UP001209570">
    <property type="component" value="Unassembled WGS sequence"/>
</dbReference>
<sequence length="850" mass="91036">MEGQQSAPVMPLSLSLPLSRSSSLNGTTGSSRMTLPQSPTSAAGDRFKLYDEHVVALEELERRFDTNRLSGLLAHVVARIQGDDGGRLNLLPTDEEIGHGNIHELVAVLRDGSWIHTRAENLLPGDVISLAEGQCVPADVRLFECDNMFVDQSPLTGPRAPEPRDAVSTSVFDAAHATVPYLAATNMAFYGTTVTRGSGKAIVVRTGRETVLGGIAAKVLQTKRTLSKHRDVAFTDEMRQICPFAKEAPMPSAIQRVSTLVVEYSDVVSRTVAAASFGASPPVIVEPEDPLDASHRTADELERQIAECIMTHAENDVDAMLFMKALAACRRRVDSSLLPSSSTADAIDPLAGPSVQRVPTLPPSSPLAPLPVVDPVRDEDALLRFSSLFGSASPKNSMHKKTRCSTLLHGQISGCQVSVHFDQEKGSHVVLLQGPAREILSRCGHVRRAELDALGVLETQDLEQLEAMVLDLETRAHTVVSFAELYLDPSKFPVDFNFDIENFNFPTSQMCYLGSLGLLDKVHPEIVGMQSFARSADVRLLTASTALAFPRNGAVLPREGESDSDATSSGSEQDQSAELGGAHVPSICKVPMQFREASSSEILEVEAVVYPSRVLSISNTLNQWKELLLEHSIVVFDGCDPAHIDLLVETLQELGECVGLVASGSANALALATADVSFSVPSLDEVVDLGRDAADVHLWASSFAHSYAIRLIESVKTRGRGKAPHRADSKRGVSATVSSSREMATITNLFRESLAVAQLLGLRDTDVRACFEAALTGHGEDLPTSPSPSPTSRIRPVNPLWTPPSPSKLPPSAFWNTPFAVSSNSNVGAAALSAGIAGVGPRAASQRQCL</sequence>
<dbReference type="GO" id="GO:1990573">
    <property type="term" value="P:potassium ion import across plasma membrane"/>
    <property type="evidence" value="ECO:0007669"/>
    <property type="project" value="TreeGrafter"/>
</dbReference>
<feature type="region of interest" description="Disordered" evidence="3">
    <location>
        <begin position="778"/>
        <end position="803"/>
    </location>
</feature>
<name>A0AAD5LVW3_PYTIN</name>
<feature type="compositionally biased region" description="Low complexity" evidence="3">
    <location>
        <begin position="11"/>
        <end position="24"/>
    </location>
</feature>
<dbReference type="Pfam" id="PF13246">
    <property type="entry name" value="Cation_ATPase"/>
    <property type="match status" value="1"/>
</dbReference>
<comment type="caution">
    <text evidence="5">The sequence shown here is derived from an EMBL/GenBank/DDBJ whole genome shotgun (WGS) entry which is preliminary data.</text>
</comment>
<dbReference type="Gene3D" id="3.40.50.1000">
    <property type="entry name" value="HAD superfamily/HAD-like"/>
    <property type="match status" value="1"/>
</dbReference>
<dbReference type="InterPro" id="IPR059000">
    <property type="entry name" value="ATPase_P-type_domA"/>
</dbReference>
<reference evidence="5" key="1">
    <citation type="submission" date="2021-12" db="EMBL/GenBank/DDBJ databases">
        <title>Prjna785345.</title>
        <authorList>
            <person name="Rujirawat T."/>
            <person name="Krajaejun T."/>
        </authorList>
    </citation>
    <scope>NUCLEOTIDE SEQUENCE</scope>
    <source>
        <strain evidence="5">Pi057C3</strain>
    </source>
</reference>
<dbReference type="InterPro" id="IPR023299">
    <property type="entry name" value="ATPase_P-typ_cyto_dom_N"/>
</dbReference>
<evidence type="ECO:0000256" key="1">
    <source>
        <dbReference type="ARBA" id="ARBA00004651"/>
    </source>
</evidence>
<dbReference type="InterPro" id="IPR008250">
    <property type="entry name" value="ATPase_P-typ_transduc_dom_A_sf"/>
</dbReference>
<dbReference type="GO" id="GO:0006883">
    <property type="term" value="P:intracellular sodium ion homeostasis"/>
    <property type="evidence" value="ECO:0007669"/>
    <property type="project" value="TreeGrafter"/>
</dbReference>
<proteinExistence type="predicted"/>
<dbReference type="GO" id="GO:0030007">
    <property type="term" value="P:intracellular potassium ion homeostasis"/>
    <property type="evidence" value="ECO:0007669"/>
    <property type="project" value="TreeGrafter"/>
</dbReference>
<dbReference type="AlphaFoldDB" id="A0AAD5LVW3"/>
<feature type="region of interest" description="Disordered" evidence="3">
    <location>
        <begin position="1"/>
        <end position="42"/>
    </location>
</feature>
<feature type="region of interest" description="Disordered" evidence="3">
    <location>
        <begin position="555"/>
        <end position="577"/>
    </location>
</feature>
<feature type="compositionally biased region" description="Polar residues" evidence="3">
    <location>
        <begin position="25"/>
        <end position="41"/>
    </location>
</feature>
<feature type="domain" description="P-type ATPase A" evidence="4">
    <location>
        <begin position="104"/>
        <end position="219"/>
    </location>
</feature>
<organism evidence="5 6">
    <name type="scientific">Pythium insidiosum</name>
    <name type="common">Pythiosis disease agent</name>
    <dbReference type="NCBI Taxonomy" id="114742"/>
    <lineage>
        <taxon>Eukaryota</taxon>
        <taxon>Sar</taxon>
        <taxon>Stramenopiles</taxon>
        <taxon>Oomycota</taxon>
        <taxon>Peronosporomycetes</taxon>
        <taxon>Pythiales</taxon>
        <taxon>Pythiaceae</taxon>
        <taxon>Pythium</taxon>
    </lineage>
</organism>
<dbReference type="GO" id="GO:1902600">
    <property type="term" value="P:proton transmembrane transport"/>
    <property type="evidence" value="ECO:0007669"/>
    <property type="project" value="TreeGrafter"/>
</dbReference>
<dbReference type="GO" id="GO:0000166">
    <property type="term" value="F:nucleotide binding"/>
    <property type="evidence" value="ECO:0007669"/>
    <property type="project" value="InterPro"/>
</dbReference>
<evidence type="ECO:0000313" key="6">
    <source>
        <dbReference type="Proteomes" id="UP001209570"/>
    </source>
</evidence>
<keyword evidence="2" id="KW-0472">Membrane</keyword>
<dbReference type="GO" id="GO:0005886">
    <property type="term" value="C:plasma membrane"/>
    <property type="evidence" value="ECO:0007669"/>
    <property type="project" value="UniProtKB-SubCell"/>
</dbReference>
<evidence type="ECO:0000256" key="2">
    <source>
        <dbReference type="ARBA" id="ARBA00022475"/>
    </source>
</evidence>
<evidence type="ECO:0000313" key="5">
    <source>
        <dbReference type="EMBL" id="KAJ0393780.1"/>
    </source>
</evidence>
<comment type="subcellular location">
    <subcellularLocation>
        <location evidence="1">Cell membrane</location>
        <topology evidence="1">Multi-pass membrane protein</topology>
    </subcellularLocation>
</comment>
<dbReference type="Gene3D" id="2.70.150.10">
    <property type="entry name" value="Calcium-transporting ATPase, cytoplasmic transduction domain A"/>
    <property type="match status" value="1"/>
</dbReference>
<dbReference type="EMBL" id="JAKCXM010000463">
    <property type="protein sequence ID" value="KAJ0393780.1"/>
    <property type="molecule type" value="Genomic_DNA"/>
</dbReference>
<dbReference type="PANTHER" id="PTHR43294:SF21">
    <property type="entry name" value="CATION TRANSPORTING ATPASE"/>
    <property type="match status" value="1"/>
</dbReference>
<dbReference type="Gene3D" id="3.40.1110.10">
    <property type="entry name" value="Calcium-transporting ATPase, cytoplasmic domain N"/>
    <property type="match status" value="1"/>
</dbReference>
<dbReference type="SUPFAM" id="SSF81660">
    <property type="entry name" value="Metal cation-transporting ATPase, ATP-binding domain N"/>
    <property type="match status" value="1"/>
</dbReference>
<accession>A0AAD5LVW3</accession>
<dbReference type="GO" id="GO:0005391">
    <property type="term" value="F:P-type sodium:potassium-exchanging transporter activity"/>
    <property type="evidence" value="ECO:0007669"/>
    <property type="project" value="TreeGrafter"/>
</dbReference>
<dbReference type="InterPro" id="IPR023214">
    <property type="entry name" value="HAD_sf"/>
</dbReference>
<dbReference type="InterPro" id="IPR050510">
    <property type="entry name" value="Cation_transp_ATPase_P-type"/>
</dbReference>
<dbReference type="GO" id="GO:0036376">
    <property type="term" value="P:sodium ion export across plasma membrane"/>
    <property type="evidence" value="ECO:0007669"/>
    <property type="project" value="TreeGrafter"/>
</dbReference>
<dbReference type="PANTHER" id="PTHR43294">
    <property type="entry name" value="SODIUM/POTASSIUM-TRANSPORTING ATPASE SUBUNIT ALPHA"/>
    <property type="match status" value="1"/>
</dbReference>
<evidence type="ECO:0000256" key="3">
    <source>
        <dbReference type="SAM" id="MobiDB-lite"/>
    </source>
</evidence>